<reference evidence="1" key="1">
    <citation type="journal article" date="2021" name="PeerJ">
        <title>Extensive microbial diversity within the chicken gut microbiome revealed by metagenomics and culture.</title>
        <authorList>
            <person name="Gilroy R."/>
            <person name="Ravi A."/>
            <person name="Getino M."/>
            <person name="Pursley I."/>
            <person name="Horton D.L."/>
            <person name="Alikhan N.F."/>
            <person name="Baker D."/>
            <person name="Gharbi K."/>
            <person name="Hall N."/>
            <person name="Watson M."/>
            <person name="Adriaenssens E.M."/>
            <person name="Foster-Nyarko E."/>
            <person name="Jarju S."/>
            <person name="Secka A."/>
            <person name="Antonio M."/>
            <person name="Oren A."/>
            <person name="Chaudhuri R.R."/>
            <person name="La Ragione R."/>
            <person name="Hildebrand F."/>
            <person name="Pallen M.J."/>
        </authorList>
    </citation>
    <scope>NUCLEOTIDE SEQUENCE</scope>
    <source>
        <strain evidence="1">ChiBcolR8-3208</strain>
    </source>
</reference>
<name>A0A9D2RXL9_9FIRM</name>
<proteinExistence type="predicted"/>
<comment type="caution">
    <text evidence="1">The sequence shown here is derived from an EMBL/GenBank/DDBJ whole genome shotgun (WGS) entry which is preliminary data.</text>
</comment>
<dbReference type="Proteomes" id="UP000824214">
    <property type="component" value="Unassembled WGS sequence"/>
</dbReference>
<sequence length="125" mass="13193">MKVALFDKGVCGLDQTFYLGTVDKNTDAAEGTQLKVTLPAHFRIIGFGIDVKTAFASATLTLSGDQEEPVKYLDGVALNAVGFTDKDGGYAEVGEKDVVLTAKLSAEESGEGSADLYAKVVRLEV</sequence>
<evidence type="ECO:0000313" key="1">
    <source>
        <dbReference type="EMBL" id="HJB36542.1"/>
    </source>
</evidence>
<reference evidence="1" key="2">
    <citation type="submission" date="2021-04" db="EMBL/GenBank/DDBJ databases">
        <authorList>
            <person name="Gilroy R."/>
        </authorList>
    </citation>
    <scope>NUCLEOTIDE SEQUENCE</scope>
    <source>
        <strain evidence="1">ChiBcolR8-3208</strain>
    </source>
</reference>
<protein>
    <submittedName>
        <fullName evidence="1">Uncharacterized protein</fullName>
    </submittedName>
</protein>
<accession>A0A9D2RXL9</accession>
<gene>
    <name evidence="1" type="ORF">H9942_00555</name>
</gene>
<dbReference type="EMBL" id="DWXZ01000008">
    <property type="protein sequence ID" value="HJB36542.1"/>
    <property type="molecule type" value="Genomic_DNA"/>
</dbReference>
<evidence type="ECO:0000313" key="2">
    <source>
        <dbReference type="Proteomes" id="UP000824214"/>
    </source>
</evidence>
<dbReference type="AlphaFoldDB" id="A0A9D2RXL9"/>
<organism evidence="1 2">
    <name type="scientific">Candidatus Acutalibacter ornithocaccae</name>
    <dbReference type="NCBI Taxonomy" id="2838416"/>
    <lineage>
        <taxon>Bacteria</taxon>
        <taxon>Bacillati</taxon>
        <taxon>Bacillota</taxon>
        <taxon>Clostridia</taxon>
        <taxon>Eubacteriales</taxon>
        <taxon>Acutalibacteraceae</taxon>
        <taxon>Acutalibacter</taxon>
    </lineage>
</organism>